<comment type="caution">
    <text evidence="2">The sequence shown here is derived from an EMBL/GenBank/DDBJ whole genome shotgun (WGS) entry which is preliminary data.</text>
</comment>
<organism evidence="2 3">
    <name type="scientific">Linum tenue</name>
    <dbReference type="NCBI Taxonomy" id="586396"/>
    <lineage>
        <taxon>Eukaryota</taxon>
        <taxon>Viridiplantae</taxon>
        <taxon>Streptophyta</taxon>
        <taxon>Embryophyta</taxon>
        <taxon>Tracheophyta</taxon>
        <taxon>Spermatophyta</taxon>
        <taxon>Magnoliopsida</taxon>
        <taxon>eudicotyledons</taxon>
        <taxon>Gunneridae</taxon>
        <taxon>Pentapetalae</taxon>
        <taxon>rosids</taxon>
        <taxon>fabids</taxon>
        <taxon>Malpighiales</taxon>
        <taxon>Linaceae</taxon>
        <taxon>Linum</taxon>
    </lineage>
</organism>
<dbReference type="AlphaFoldDB" id="A0AAV0KQ86"/>
<sequence>KHRIRIARTRRPNHNTGIEQAEDSVLCIISYLWWEGGQFFQEVERIPTRKGTKQGWKEVELRREGVSRTRNRRNPNSYL</sequence>
<reference evidence="2" key="1">
    <citation type="submission" date="2022-08" db="EMBL/GenBank/DDBJ databases">
        <authorList>
            <person name="Gutierrez-Valencia J."/>
        </authorList>
    </citation>
    <scope>NUCLEOTIDE SEQUENCE</scope>
</reference>
<evidence type="ECO:0000313" key="2">
    <source>
        <dbReference type="EMBL" id="CAI0423903.1"/>
    </source>
</evidence>
<accession>A0AAV0KQ86</accession>
<feature type="compositionally biased region" description="Basic and acidic residues" evidence="1">
    <location>
        <begin position="57"/>
        <end position="67"/>
    </location>
</feature>
<keyword evidence="3" id="KW-1185">Reference proteome</keyword>
<name>A0AAV0KQ86_9ROSI</name>
<feature type="non-terminal residue" evidence="2">
    <location>
        <position position="1"/>
    </location>
</feature>
<evidence type="ECO:0000313" key="3">
    <source>
        <dbReference type="Proteomes" id="UP001154282"/>
    </source>
</evidence>
<protein>
    <submittedName>
        <fullName evidence="2">Uncharacterized protein</fullName>
    </submittedName>
</protein>
<feature type="region of interest" description="Disordered" evidence="1">
    <location>
        <begin position="57"/>
        <end position="79"/>
    </location>
</feature>
<gene>
    <name evidence="2" type="ORF">LITE_LOCUS19700</name>
</gene>
<evidence type="ECO:0000256" key="1">
    <source>
        <dbReference type="SAM" id="MobiDB-lite"/>
    </source>
</evidence>
<proteinExistence type="predicted"/>
<dbReference type="Proteomes" id="UP001154282">
    <property type="component" value="Unassembled WGS sequence"/>
</dbReference>
<dbReference type="EMBL" id="CAMGYJ010000005">
    <property type="protein sequence ID" value="CAI0423903.1"/>
    <property type="molecule type" value="Genomic_DNA"/>
</dbReference>